<evidence type="ECO:0000313" key="3">
    <source>
        <dbReference type="Proteomes" id="UP001189429"/>
    </source>
</evidence>
<organism evidence="2 3">
    <name type="scientific">Prorocentrum cordatum</name>
    <dbReference type="NCBI Taxonomy" id="2364126"/>
    <lineage>
        <taxon>Eukaryota</taxon>
        <taxon>Sar</taxon>
        <taxon>Alveolata</taxon>
        <taxon>Dinophyceae</taxon>
        <taxon>Prorocentrales</taxon>
        <taxon>Prorocentraceae</taxon>
        <taxon>Prorocentrum</taxon>
    </lineage>
</organism>
<gene>
    <name evidence="2" type="ORF">PCOR1329_LOCUS10656</name>
</gene>
<evidence type="ECO:0000313" key="2">
    <source>
        <dbReference type="EMBL" id="CAK0803519.1"/>
    </source>
</evidence>
<sequence length="116" mass="12328">MAARARATHSHCCCGAQTARPKGASATQGRGLERIARDGRPIGKREKDRGVDGDDPAPRRALDRGPHLEEEEEEGGRREEGGVREPAQAVDFSRRLLPQGATVFKGNAPGGGDDTS</sequence>
<feature type="compositionally biased region" description="Basic and acidic residues" evidence="1">
    <location>
        <begin position="31"/>
        <end position="68"/>
    </location>
</feature>
<dbReference type="Proteomes" id="UP001189429">
    <property type="component" value="Unassembled WGS sequence"/>
</dbReference>
<evidence type="ECO:0000256" key="1">
    <source>
        <dbReference type="SAM" id="MobiDB-lite"/>
    </source>
</evidence>
<reference evidence="2" key="1">
    <citation type="submission" date="2023-10" db="EMBL/GenBank/DDBJ databases">
        <authorList>
            <person name="Chen Y."/>
            <person name="Shah S."/>
            <person name="Dougan E. K."/>
            <person name="Thang M."/>
            <person name="Chan C."/>
        </authorList>
    </citation>
    <scope>NUCLEOTIDE SEQUENCE [LARGE SCALE GENOMIC DNA]</scope>
</reference>
<feature type="region of interest" description="Disordered" evidence="1">
    <location>
        <begin position="1"/>
        <end position="116"/>
    </location>
</feature>
<dbReference type="EMBL" id="CAUYUJ010003026">
    <property type="protein sequence ID" value="CAK0803519.1"/>
    <property type="molecule type" value="Genomic_DNA"/>
</dbReference>
<comment type="caution">
    <text evidence="2">The sequence shown here is derived from an EMBL/GenBank/DDBJ whole genome shotgun (WGS) entry which is preliminary data.</text>
</comment>
<keyword evidence="3" id="KW-1185">Reference proteome</keyword>
<name>A0ABN9QC89_9DINO</name>
<proteinExistence type="predicted"/>
<accession>A0ABN9QC89</accession>
<protein>
    <submittedName>
        <fullName evidence="2">Uncharacterized protein</fullName>
    </submittedName>
</protein>